<reference evidence="17 18" key="1">
    <citation type="submission" date="2014-04" db="EMBL/GenBank/DDBJ databases">
        <authorList>
            <consortium name="DOE Joint Genome Institute"/>
            <person name="Kuo A."/>
            <person name="Kohler A."/>
            <person name="Costa M.D."/>
            <person name="Nagy L.G."/>
            <person name="Floudas D."/>
            <person name="Copeland A."/>
            <person name="Barry K.W."/>
            <person name="Cichocki N."/>
            <person name="Veneault-Fourrey C."/>
            <person name="LaButti K."/>
            <person name="Lindquist E.A."/>
            <person name="Lipzen A."/>
            <person name="Lundell T."/>
            <person name="Morin E."/>
            <person name="Murat C."/>
            <person name="Sun H."/>
            <person name="Tunlid A."/>
            <person name="Henrissat B."/>
            <person name="Grigoriev I.V."/>
            <person name="Hibbett D.S."/>
            <person name="Martin F."/>
            <person name="Nordberg H.P."/>
            <person name="Cantor M.N."/>
            <person name="Hua S.X."/>
        </authorList>
    </citation>
    <scope>NUCLEOTIDE SEQUENCE [LARGE SCALE GENOMIC DNA]</scope>
    <source>
        <strain evidence="17 18">441</strain>
    </source>
</reference>
<organism evidence="17 18">
    <name type="scientific">Pisolithus microcarpus 441</name>
    <dbReference type="NCBI Taxonomy" id="765257"/>
    <lineage>
        <taxon>Eukaryota</taxon>
        <taxon>Fungi</taxon>
        <taxon>Dikarya</taxon>
        <taxon>Basidiomycota</taxon>
        <taxon>Agaricomycotina</taxon>
        <taxon>Agaricomycetes</taxon>
        <taxon>Agaricomycetidae</taxon>
        <taxon>Boletales</taxon>
        <taxon>Sclerodermatineae</taxon>
        <taxon>Pisolithaceae</taxon>
        <taxon>Pisolithus</taxon>
    </lineage>
</organism>
<dbReference type="InterPro" id="IPR039537">
    <property type="entry name" value="Retrotran_Ty1/copia-like"/>
</dbReference>
<keyword evidence="2" id="KW-0548">Nucleotidyltransferase</keyword>
<keyword evidence="11" id="KW-0808">Transferase</keyword>
<dbReference type="EMBL" id="KN833893">
    <property type="protein sequence ID" value="KIK15365.1"/>
    <property type="molecule type" value="Genomic_DNA"/>
</dbReference>
<evidence type="ECO:0000313" key="17">
    <source>
        <dbReference type="EMBL" id="KIK15365.1"/>
    </source>
</evidence>
<comment type="catalytic activity">
    <reaction evidence="14">
        <text>DNA(n) + a 2'-deoxyribonucleoside 5'-triphosphate = DNA(n+1) + diphosphate</text>
        <dbReference type="Rhea" id="RHEA:22508"/>
        <dbReference type="Rhea" id="RHEA-COMP:17339"/>
        <dbReference type="Rhea" id="RHEA-COMP:17340"/>
        <dbReference type="ChEBI" id="CHEBI:33019"/>
        <dbReference type="ChEBI" id="CHEBI:61560"/>
        <dbReference type="ChEBI" id="CHEBI:173112"/>
        <dbReference type="EC" id="2.7.7.7"/>
    </reaction>
</comment>
<dbReference type="GO" id="GO:0003964">
    <property type="term" value="F:RNA-directed DNA polymerase activity"/>
    <property type="evidence" value="ECO:0007669"/>
    <property type="project" value="UniProtKB-KW"/>
</dbReference>
<dbReference type="InterPro" id="IPR057670">
    <property type="entry name" value="SH3_retrovirus"/>
</dbReference>
<feature type="non-terminal residue" evidence="17">
    <location>
        <position position="158"/>
    </location>
</feature>
<evidence type="ECO:0000256" key="5">
    <source>
        <dbReference type="ARBA" id="ARBA00022759"/>
    </source>
</evidence>
<evidence type="ECO:0000256" key="12">
    <source>
        <dbReference type="ARBA" id="ARBA00023172"/>
    </source>
</evidence>
<dbReference type="GO" id="GO:0046872">
    <property type="term" value="F:metal ion binding"/>
    <property type="evidence" value="ECO:0007669"/>
    <property type="project" value="UniProtKB-KW"/>
</dbReference>
<dbReference type="SUPFAM" id="SSF53098">
    <property type="entry name" value="Ribonuclease H-like"/>
    <property type="match status" value="1"/>
</dbReference>
<dbReference type="STRING" id="765257.A0A0C9XSS6"/>
<dbReference type="PANTHER" id="PTHR42648:SF11">
    <property type="entry name" value="TRANSPOSON TY4-P GAG-POL POLYPROTEIN"/>
    <property type="match status" value="1"/>
</dbReference>
<sequence length="158" mass="17982">EFKQYLKSKGVHHEKTNAYTPQENGMSEQMNHTLVESARAMLSDHSLPTAGLPNKYWGDAILHVAHLQNHLPTRALEWHETLFKAYTGNKPSLSHLRIFRCEAHVHVPEEKHQKLDVKSLECTHLGFVENHKAYICLHQASERILKSQDVVFNEGGGG</sequence>
<feature type="region of interest" description="Disordered" evidence="15">
    <location>
        <begin position="1"/>
        <end position="24"/>
    </location>
</feature>
<evidence type="ECO:0000256" key="8">
    <source>
        <dbReference type="ARBA" id="ARBA00022884"/>
    </source>
</evidence>
<dbReference type="PROSITE" id="PS50994">
    <property type="entry name" value="INTEGRASE"/>
    <property type="match status" value="1"/>
</dbReference>
<evidence type="ECO:0000313" key="18">
    <source>
        <dbReference type="Proteomes" id="UP000054018"/>
    </source>
</evidence>
<evidence type="ECO:0000256" key="14">
    <source>
        <dbReference type="ARBA" id="ARBA00049244"/>
    </source>
</evidence>
<evidence type="ECO:0000256" key="1">
    <source>
        <dbReference type="ARBA" id="ARBA00022578"/>
    </source>
</evidence>
<dbReference type="Pfam" id="PF25597">
    <property type="entry name" value="SH3_retrovirus"/>
    <property type="match status" value="1"/>
</dbReference>
<keyword evidence="3" id="KW-0540">Nuclease</keyword>
<evidence type="ECO:0000256" key="2">
    <source>
        <dbReference type="ARBA" id="ARBA00022695"/>
    </source>
</evidence>
<dbReference type="GO" id="GO:0003723">
    <property type="term" value="F:RNA binding"/>
    <property type="evidence" value="ECO:0007669"/>
    <property type="project" value="UniProtKB-KW"/>
</dbReference>
<keyword evidence="7" id="KW-0460">Magnesium</keyword>
<dbReference type="GO" id="GO:0005634">
    <property type="term" value="C:nucleus"/>
    <property type="evidence" value="ECO:0007669"/>
    <property type="project" value="UniProtKB-ARBA"/>
</dbReference>
<dbReference type="GO" id="GO:0016787">
    <property type="term" value="F:hydrolase activity"/>
    <property type="evidence" value="ECO:0007669"/>
    <property type="project" value="UniProtKB-KW"/>
</dbReference>
<protein>
    <recommendedName>
        <fullName evidence="16">Integrase catalytic domain-containing protein</fullName>
    </recommendedName>
</protein>
<evidence type="ECO:0000256" key="10">
    <source>
        <dbReference type="ARBA" id="ARBA00022918"/>
    </source>
</evidence>
<dbReference type="PANTHER" id="PTHR42648">
    <property type="entry name" value="TRANSPOSASE, PUTATIVE-RELATED"/>
    <property type="match status" value="1"/>
</dbReference>
<dbReference type="GO" id="GO:0032196">
    <property type="term" value="P:transposition"/>
    <property type="evidence" value="ECO:0007669"/>
    <property type="project" value="UniProtKB-KW"/>
</dbReference>
<dbReference type="OrthoDB" id="3257332at2759"/>
<dbReference type="GO" id="GO:0003887">
    <property type="term" value="F:DNA-directed DNA polymerase activity"/>
    <property type="evidence" value="ECO:0007669"/>
    <property type="project" value="UniProtKB-KW"/>
</dbReference>
<evidence type="ECO:0000259" key="16">
    <source>
        <dbReference type="PROSITE" id="PS50994"/>
    </source>
</evidence>
<keyword evidence="8" id="KW-0694">RNA-binding</keyword>
<gene>
    <name evidence="17" type="ORF">PISMIDRAFT_115244</name>
</gene>
<keyword evidence="18" id="KW-1185">Reference proteome</keyword>
<reference evidence="18" key="2">
    <citation type="submission" date="2015-01" db="EMBL/GenBank/DDBJ databases">
        <title>Evolutionary Origins and Diversification of the Mycorrhizal Mutualists.</title>
        <authorList>
            <consortium name="DOE Joint Genome Institute"/>
            <consortium name="Mycorrhizal Genomics Consortium"/>
            <person name="Kohler A."/>
            <person name="Kuo A."/>
            <person name="Nagy L.G."/>
            <person name="Floudas D."/>
            <person name="Copeland A."/>
            <person name="Barry K.W."/>
            <person name="Cichocki N."/>
            <person name="Veneault-Fourrey C."/>
            <person name="LaButti K."/>
            <person name="Lindquist E.A."/>
            <person name="Lipzen A."/>
            <person name="Lundell T."/>
            <person name="Morin E."/>
            <person name="Murat C."/>
            <person name="Riley R."/>
            <person name="Ohm R."/>
            <person name="Sun H."/>
            <person name="Tunlid A."/>
            <person name="Henrissat B."/>
            <person name="Grigoriev I.V."/>
            <person name="Hibbett D.S."/>
            <person name="Martin F."/>
        </authorList>
    </citation>
    <scope>NUCLEOTIDE SEQUENCE [LARGE SCALE GENOMIC DNA]</scope>
    <source>
        <strain evidence="18">441</strain>
    </source>
</reference>
<feature type="domain" description="Integrase catalytic" evidence="16">
    <location>
        <begin position="1"/>
        <end position="99"/>
    </location>
</feature>
<evidence type="ECO:0000256" key="4">
    <source>
        <dbReference type="ARBA" id="ARBA00022723"/>
    </source>
</evidence>
<evidence type="ECO:0000256" key="11">
    <source>
        <dbReference type="ARBA" id="ARBA00022932"/>
    </source>
</evidence>
<dbReference type="GO" id="GO:0004519">
    <property type="term" value="F:endonuclease activity"/>
    <property type="evidence" value="ECO:0007669"/>
    <property type="project" value="UniProtKB-KW"/>
</dbReference>
<evidence type="ECO:0000256" key="3">
    <source>
        <dbReference type="ARBA" id="ARBA00022722"/>
    </source>
</evidence>
<evidence type="ECO:0000256" key="15">
    <source>
        <dbReference type="SAM" id="MobiDB-lite"/>
    </source>
</evidence>
<dbReference type="InterPro" id="IPR012337">
    <property type="entry name" value="RNaseH-like_sf"/>
</dbReference>
<keyword evidence="6" id="KW-0378">Hydrolase</keyword>
<dbReference type="InterPro" id="IPR036397">
    <property type="entry name" value="RNaseH_sf"/>
</dbReference>
<evidence type="ECO:0000256" key="13">
    <source>
        <dbReference type="ARBA" id="ARBA00048173"/>
    </source>
</evidence>
<dbReference type="Proteomes" id="UP000054018">
    <property type="component" value="Unassembled WGS sequence"/>
</dbReference>
<evidence type="ECO:0000256" key="7">
    <source>
        <dbReference type="ARBA" id="ARBA00022842"/>
    </source>
</evidence>
<accession>A0A0C9XSS6</accession>
<keyword evidence="11" id="KW-0239">DNA-directed DNA polymerase</keyword>
<dbReference type="Gene3D" id="3.30.420.10">
    <property type="entry name" value="Ribonuclease H-like superfamily/Ribonuclease H"/>
    <property type="match status" value="1"/>
</dbReference>
<dbReference type="InterPro" id="IPR001584">
    <property type="entry name" value="Integrase_cat-core"/>
</dbReference>
<keyword evidence="12" id="KW-0233">DNA recombination</keyword>
<comment type="catalytic activity">
    <reaction evidence="13">
        <text>DNA(n) + a 2'-deoxyribonucleoside 5'-triphosphate = DNA(n+1) + diphosphate</text>
        <dbReference type="Rhea" id="RHEA:22508"/>
        <dbReference type="Rhea" id="RHEA-COMP:17339"/>
        <dbReference type="Rhea" id="RHEA-COMP:17340"/>
        <dbReference type="ChEBI" id="CHEBI:33019"/>
        <dbReference type="ChEBI" id="CHEBI:61560"/>
        <dbReference type="ChEBI" id="CHEBI:173112"/>
        <dbReference type="EC" id="2.7.7.49"/>
    </reaction>
</comment>
<keyword evidence="4" id="KW-0479">Metal-binding</keyword>
<dbReference type="AlphaFoldDB" id="A0A0C9XSS6"/>
<dbReference type="GO" id="GO:0006310">
    <property type="term" value="P:DNA recombination"/>
    <property type="evidence" value="ECO:0007669"/>
    <property type="project" value="UniProtKB-KW"/>
</dbReference>
<dbReference type="HOGENOM" id="CLU_001650_20_6_1"/>
<keyword evidence="1" id="KW-0815">Transposition</keyword>
<keyword evidence="10" id="KW-0695">RNA-directed DNA polymerase</keyword>
<proteinExistence type="predicted"/>
<dbReference type="GO" id="GO:0015074">
    <property type="term" value="P:DNA integration"/>
    <property type="evidence" value="ECO:0007669"/>
    <property type="project" value="UniProtKB-KW"/>
</dbReference>
<evidence type="ECO:0000256" key="6">
    <source>
        <dbReference type="ARBA" id="ARBA00022801"/>
    </source>
</evidence>
<keyword evidence="5" id="KW-0255">Endonuclease</keyword>
<keyword evidence="9" id="KW-0229">DNA integration</keyword>
<name>A0A0C9XSS6_9AGAM</name>
<evidence type="ECO:0000256" key="9">
    <source>
        <dbReference type="ARBA" id="ARBA00022908"/>
    </source>
</evidence>